<evidence type="ECO:0000313" key="2">
    <source>
        <dbReference type="Proteomes" id="UP000023152"/>
    </source>
</evidence>
<reference evidence="1 2" key="1">
    <citation type="journal article" date="2013" name="Curr. Biol.">
        <title>The Genome of the Foraminiferan Reticulomyxa filosa.</title>
        <authorList>
            <person name="Glockner G."/>
            <person name="Hulsmann N."/>
            <person name="Schleicher M."/>
            <person name="Noegel A.A."/>
            <person name="Eichinger L."/>
            <person name="Gallinger C."/>
            <person name="Pawlowski J."/>
            <person name="Sierra R."/>
            <person name="Euteneuer U."/>
            <person name="Pillet L."/>
            <person name="Moustafa A."/>
            <person name="Platzer M."/>
            <person name="Groth M."/>
            <person name="Szafranski K."/>
            <person name="Schliwa M."/>
        </authorList>
    </citation>
    <scope>NUCLEOTIDE SEQUENCE [LARGE SCALE GENOMIC DNA]</scope>
</reference>
<comment type="caution">
    <text evidence="1">The sequence shown here is derived from an EMBL/GenBank/DDBJ whole genome shotgun (WGS) entry which is preliminary data.</text>
</comment>
<dbReference type="EMBL" id="ASPP01004783">
    <property type="protein sequence ID" value="ETO31662.1"/>
    <property type="molecule type" value="Genomic_DNA"/>
</dbReference>
<dbReference type="Gene3D" id="3.40.50.410">
    <property type="entry name" value="von Willebrand factor, type A domain"/>
    <property type="match status" value="1"/>
</dbReference>
<accession>X6P278</accession>
<name>X6P278_RETFI</name>
<sequence>MPSQCYKCIADAGYSDPESYDFATERSNSPNNNCWDECIGNNTFLNTGDTDQDPVFSWAFFEAEVFHDLSLSGQPPGAYRLPKSNNVDLQVTQTFNRSLELVVVSNADVYSFIDGSIVHIGATGVPYVHGCWFRDYTNPSGNEWISPFHYRPAIPNPFNNWPLNSRTCFTWIASKDGVTGKFGTLNEQYYIDQAGIVCPNVTECPFQTTLSPTKPPTRPPTPFTSTAAPTTKTLPIINFTGIPCQTGDMDLFVIVDASKSISDDSFQREKLWVQQLFARIRREYDRMNAAMAAQGFPDRYCFRAGIITFSYLIAMPMNFSTWDCKSGGYDIATGNSIISTIGRPHTAITALQEHNSRCLGRCAVDV</sequence>
<evidence type="ECO:0008006" key="3">
    <source>
        <dbReference type="Google" id="ProtNLM"/>
    </source>
</evidence>
<gene>
    <name evidence="1" type="ORF">RFI_05456</name>
</gene>
<organism evidence="1 2">
    <name type="scientific">Reticulomyxa filosa</name>
    <dbReference type="NCBI Taxonomy" id="46433"/>
    <lineage>
        <taxon>Eukaryota</taxon>
        <taxon>Sar</taxon>
        <taxon>Rhizaria</taxon>
        <taxon>Retaria</taxon>
        <taxon>Foraminifera</taxon>
        <taxon>Monothalamids</taxon>
        <taxon>Reticulomyxidae</taxon>
        <taxon>Reticulomyxa</taxon>
    </lineage>
</organism>
<proteinExistence type="predicted"/>
<keyword evidence="2" id="KW-1185">Reference proteome</keyword>
<dbReference type="Proteomes" id="UP000023152">
    <property type="component" value="Unassembled WGS sequence"/>
</dbReference>
<protein>
    <recommendedName>
        <fullName evidence="3">VWFA domain-containing protein</fullName>
    </recommendedName>
</protein>
<evidence type="ECO:0000313" key="1">
    <source>
        <dbReference type="EMBL" id="ETO31662.1"/>
    </source>
</evidence>
<dbReference type="InterPro" id="IPR036465">
    <property type="entry name" value="vWFA_dom_sf"/>
</dbReference>
<dbReference type="SUPFAM" id="SSF53300">
    <property type="entry name" value="vWA-like"/>
    <property type="match status" value="1"/>
</dbReference>
<dbReference type="AlphaFoldDB" id="X6P278"/>